<protein>
    <submittedName>
        <fullName evidence="2">Uncharacterized protein</fullName>
    </submittedName>
</protein>
<accession>A0AC35FI30</accession>
<proteinExistence type="predicted"/>
<evidence type="ECO:0000313" key="1">
    <source>
        <dbReference type="Proteomes" id="UP000887580"/>
    </source>
</evidence>
<evidence type="ECO:0000313" key="2">
    <source>
        <dbReference type="WBParaSite" id="PS1159_v2.g17750.t1"/>
    </source>
</evidence>
<organism evidence="1 2">
    <name type="scientific">Panagrolaimus sp. PS1159</name>
    <dbReference type="NCBI Taxonomy" id="55785"/>
    <lineage>
        <taxon>Eukaryota</taxon>
        <taxon>Metazoa</taxon>
        <taxon>Ecdysozoa</taxon>
        <taxon>Nematoda</taxon>
        <taxon>Chromadorea</taxon>
        <taxon>Rhabditida</taxon>
        <taxon>Tylenchina</taxon>
        <taxon>Panagrolaimomorpha</taxon>
        <taxon>Panagrolaimoidea</taxon>
        <taxon>Panagrolaimidae</taxon>
        <taxon>Panagrolaimus</taxon>
    </lineage>
</organism>
<name>A0AC35FI30_9BILA</name>
<dbReference type="WBParaSite" id="PS1159_v2.g17750.t1">
    <property type="protein sequence ID" value="PS1159_v2.g17750.t1"/>
    <property type="gene ID" value="PS1159_v2.g17750"/>
</dbReference>
<dbReference type="Proteomes" id="UP000887580">
    <property type="component" value="Unplaced"/>
</dbReference>
<sequence length="335" mass="38839">MPAIIEDILYDIFCQIGKIPSAKDKSKTTLKESELVKFMMAGKIQMKVSFDFFKTSKAAVLTDKFIEIINDSEKSAAFGNEICQIPSISKLLQQKITKLKCKSLNPNFLPFWDLVKGDITELELNDCFFCNHKLMEALRHFNNLEKAVVSLGIYSFTFIEEISLFCPEMILRVMPFDQIENERFENTRQPNIKNLTVEGHYAINGLQTMSLKRLIRKLTIAFPNLEKLKLVIEDETIENVDAKDVIDLIQKPIIEQNFNLIVIFNFTVPQNLWKDCYFYKTLVNIPEISITDSKNETKCQLLLSDKKFFIINLSSQKINYDNEVEAFSAKRRRIL</sequence>
<reference evidence="2" key="1">
    <citation type="submission" date="2022-11" db="UniProtKB">
        <authorList>
            <consortium name="WormBaseParasite"/>
        </authorList>
    </citation>
    <scope>IDENTIFICATION</scope>
</reference>